<sequence length="280" mass="32901">MGFGASWRRKKEELSPAEIELQGQIDSMSSAFRSTQETTAQFELYYQKIRQRDLNLMPLMQLRQDFVNAEGGMTSAWTRDFLQRTAVVLDDLSRKEKEHADKTYAQAWHPIKAWFQDEYGNFMLDVNRWPKVRREFFEARQKQTSKPSPTTQMALEKAAEKYKMQLEIIQGKLSSQKNIQKHHQHCVSNYFNELLDYHKSFHRSNLEILRHLRRLLDKNKPNETETYTELPPEYLEAAKKRLDEANIPKTKAGTPKKQASREDTGRSTMSQVNTLKQSPK</sequence>
<keyword evidence="3" id="KW-1185">Reference proteome</keyword>
<evidence type="ECO:0000313" key="2">
    <source>
        <dbReference type="EMBL" id="CAJ0587080.1"/>
    </source>
</evidence>
<feature type="non-terminal residue" evidence="2">
    <location>
        <position position="280"/>
    </location>
</feature>
<dbReference type="AlphaFoldDB" id="A0AA36DIN1"/>
<feature type="compositionally biased region" description="Low complexity" evidence="1">
    <location>
        <begin position="224"/>
        <end position="235"/>
    </location>
</feature>
<dbReference type="Gene3D" id="1.20.1270.60">
    <property type="entry name" value="Arfaptin homology (AH) domain/BAR domain"/>
    <property type="match status" value="1"/>
</dbReference>
<protein>
    <submittedName>
        <fullName evidence="2">Uncharacterized protein</fullName>
    </submittedName>
</protein>
<comment type="caution">
    <text evidence="2">The sequence shown here is derived from an EMBL/GenBank/DDBJ whole genome shotgun (WGS) entry which is preliminary data.</text>
</comment>
<name>A0AA36DIN1_9BILA</name>
<dbReference type="SUPFAM" id="SSF103657">
    <property type="entry name" value="BAR/IMD domain-like"/>
    <property type="match status" value="1"/>
</dbReference>
<dbReference type="Proteomes" id="UP001177023">
    <property type="component" value="Unassembled WGS sequence"/>
</dbReference>
<organism evidence="2 3">
    <name type="scientific">Mesorhabditis spiculigera</name>
    <dbReference type="NCBI Taxonomy" id="96644"/>
    <lineage>
        <taxon>Eukaryota</taxon>
        <taxon>Metazoa</taxon>
        <taxon>Ecdysozoa</taxon>
        <taxon>Nematoda</taxon>
        <taxon>Chromadorea</taxon>
        <taxon>Rhabditida</taxon>
        <taxon>Rhabditina</taxon>
        <taxon>Rhabditomorpha</taxon>
        <taxon>Rhabditoidea</taxon>
        <taxon>Rhabditidae</taxon>
        <taxon>Mesorhabditinae</taxon>
        <taxon>Mesorhabditis</taxon>
    </lineage>
</organism>
<dbReference type="InterPro" id="IPR027267">
    <property type="entry name" value="AH/BAR_dom_sf"/>
</dbReference>
<evidence type="ECO:0000256" key="1">
    <source>
        <dbReference type="SAM" id="MobiDB-lite"/>
    </source>
</evidence>
<feature type="region of interest" description="Disordered" evidence="1">
    <location>
        <begin position="223"/>
        <end position="280"/>
    </location>
</feature>
<reference evidence="2" key="1">
    <citation type="submission" date="2023-06" db="EMBL/GenBank/DDBJ databases">
        <authorList>
            <person name="Delattre M."/>
        </authorList>
    </citation>
    <scope>NUCLEOTIDE SEQUENCE</scope>
    <source>
        <strain evidence="2">AF72</strain>
    </source>
</reference>
<dbReference type="EMBL" id="CATQJA010002709">
    <property type="protein sequence ID" value="CAJ0587080.1"/>
    <property type="molecule type" value="Genomic_DNA"/>
</dbReference>
<proteinExistence type="predicted"/>
<gene>
    <name evidence="2" type="ORF">MSPICULIGERA_LOCUS25060</name>
</gene>
<feature type="compositionally biased region" description="Polar residues" evidence="1">
    <location>
        <begin position="266"/>
        <end position="280"/>
    </location>
</feature>
<evidence type="ECO:0000313" key="3">
    <source>
        <dbReference type="Proteomes" id="UP001177023"/>
    </source>
</evidence>
<feature type="compositionally biased region" description="Basic and acidic residues" evidence="1">
    <location>
        <begin position="236"/>
        <end position="246"/>
    </location>
</feature>
<accession>A0AA36DIN1</accession>